<protein>
    <recommendedName>
        <fullName evidence="4">PE-PGRS family protein</fullName>
    </recommendedName>
</protein>
<reference evidence="2 3" key="1">
    <citation type="submission" date="2024-03" db="EMBL/GenBank/DDBJ databases">
        <title>The complete genome of Streptomyces sirii sp.nov.</title>
        <authorList>
            <person name="Zakalyukina Y.V."/>
            <person name="Belik A.R."/>
            <person name="Biryukov M.V."/>
            <person name="Baturina O.A."/>
            <person name="Kabilov M.R."/>
        </authorList>
    </citation>
    <scope>NUCLEOTIDE SEQUENCE [LARGE SCALE GENOMIC DNA]</scope>
    <source>
        <strain evidence="2 3">BP-8</strain>
    </source>
</reference>
<evidence type="ECO:0000313" key="2">
    <source>
        <dbReference type="EMBL" id="WXK80271.1"/>
    </source>
</evidence>
<dbReference type="EMBL" id="CP147982">
    <property type="protein sequence ID" value="WXK80271.1"/>
    <property type="molecule type" value="Genomic_DNA"/>
</dbReference>
<feature type="region of interest" description="Disordered" evidence="1">
    <location>
        <begin position="272"/>
        <end position="292"/>
    </location>
</feature>
<proteinExistence type="predicted"/>
<name>A0ABZ2QVH5_9ACTN</name>
<evidence type="ECO:0000256" key="1">
    <source>
        <dbReference type="SAM" id="MobiDB-lite"/>
    </source>
</evidence>
<evidence type="ECO:0000313" key="3">
    <source>
        <dbReference type="Proteomes" id="UP001626628"/>
    </source>
</evidence>
<dbReference type="Proteomes" id="UP001626628">
    <property type="component" value="Chromosome"/>
</dbReference>
<dbReference type="RefSeq" id="WP_407288375.1">
    <property type="nucleotide sequence ID" value="NZ_CP147982.1"/>
</dbReference>
<evidence type="ECO:0008006" key="4">
    <source>
        <dbReference type="Google" id="ProtNLM"/>
    </source>
</evidence>
<accession>A0ABZ2QVH5</accession>
<sequence length="292" mass="32704">MTGTTRRGPLTWVRALLGRGPQAAAPLFESPEVNVPELTAVHAESTVAFETPAGGGGFDFQVEIRCDWCAEGRLDQGTLSRAIDGYRASMPQLLTERVRDIAGRYAPFRVQEAERAVNDALREGECFENGLVRCRTTAFLRPPPEVLEQQRRAALEMQEIEHRYAKSALQVRLLSEVAEQWREFLAGGLAGVRHDDETSSWLTPWAVLLAEQPDKAATEVGSMFRLRQEQFDRYVKLLGRQHKEYEARDLFEFVAKNEQQLGHAMRVFGLSLPGEDDSGDGPAEPLPRPART</sequence>
<keyword evidence="3" id="KW-1185">Reference proteome</keyword>
<gene>
    <name evidence="2" type="ORF">WAB15_32065</name>
</gene>
<organism evidence="2 3">
    <name type="scientific">Streptomyces sirii</name>
    <dbReference type="NCBI Taxonomy" id="3127701"/>
    <lineage>
        <taxon>Bacteria</taxon>
        <taxon>Bacillati</taxon>
        <taxon>Actinomycetota</taxon>
        <taxon>Actinomycetes</taxon>
        <taxon>Kitasatosporales</taxon>
        <taxon>Streptomycetaceae</taxon>
        <taxon>Streptomyces</taxon>
    </lineage>
</organism>